<dbReference type="Pfam" id="PF14302">
    <property type="entry name" value="DUF4377"/>
    <property type="match status" value="1"/>
</dbReference>
<dbReference type="OrthoDB" id="6286825at2"/>
<keyword evidence="3" id="KW-1185">Reference proteome</keyword>
<feature type="domain" description="DUF4377" evidence="1">
    <location>
        <begin position="70"/>
        <end position="119"/>
    </location>
</feature>
<dbReference type="RefSeq" id="WP_086433680.1">
    <property type="nucleotide sequence ID" value="NZ_FXWH01000001.1"/>
</dbReference>
<proteinExistence type="predicted"/>
<protein>
    <recommendedName>
        <fullName evidence="1">DUF4377 domain-containing protein</fullName>
    </recommendedName>
</protein>
<evidence type="ECO:0000313" key="3">
    <source>
        <dbReference type="Proteomes" id="UP000194450"/>
    </source>
</evidence>
<sequence length="196" mass="21775">MEISINFRRCALLGAAFFSSLLVGCGDITGGDDRPERQILILTVSDKPELCPLQPSDRSTICSPSAYEKDSGQNRVYSNSISGFTHEFGVAYELRVRRDPYEDDIADGPDADYTLLETLNTTQVAQSGDIYEYDIPLDGSMFSVEDGNYFFGRYQFNCGEGVDCQQLVDMDGSRGLVTIEFTYVGGEVPITLTYWN</sequence>
<accession>A0A1Y6EF07</accession>
<evidence type="ECO:0000259" key="1">
    <source>
        <dbReference type="Pfam" id="PF14302"/>
    </source>
</evidence>
<dbReference type="EMBL" id="FXWH01000001">
    <property type="protein sequence ID" value="SMQ61046.1"/>
    <property type="molecule type" value="Genomic_DNA"/>
</dbReference>
<evidence type="ECO:0000313" key="2">
    <source>
        <dbReference type="EMBL" id="SMQ61046.1"/>
    </source>
</evidence>
<gene>
    <name evidence="2" type="ORF">SAMN06297229_0507</name>
</gene>
<dbReference type="InterPro" id="IPR025485">
    <property type="entry name" value="DUF4377"/>
</dbReference>
<organism evidence="2 3">
    <name type="scientific">Pseudidiomarina planktonica</name>
    <dbReference type="NCBI Taxonomy" id="1323738"/>
    <lineage>
        <taxon>Bacteria</taxon>
        <taxon>Pseudomonadati</taxon>
        <taxon>Pseudomonadota</taxon>
        <taxon>Gammaproteobacteria</taxon>
        <taxon>Alteromonadales</taxon>
        <taxon>Idiomarinaceae</taxon>
        <taxon>Pseudidiomarina</taxon>
    </lineage>
</organism>
<name>A0A1Y6EF07_9GAMM</name>
<dbReference type="Proteomes" id="UP000194450">
    <property type="component" value="Unassembled WGS sequence"/>
</dbReference>
<dbReference type="AlphaFoldDB" id="A0A1Y6EF07"/>
<reference evidence="3" key="1">
    <citation type="submission" date="2017-04" db="EMBL/GenBank/DDBJ databases">
        <authorList>
            <person name="Varghese N."/>
            <person name="Submissions S."/>
        </authorList>
    </citation>
    <scope>NUCLEOTIDE SEQUENCE [LARGE SCALE GENOMIC DNA]</scope>
</reference>